<gene>
    <name evidence="2" type="ORF">EZS28_037138</name>
</gene>
<proteinExistence type="predicted"/>
<dbReference type="AlphaFoldDB" id="A0A5J4UCL0"/>
<feature type="non-terminal residue" evidence="2">
    <location>
        <position position="299"/>
    </location>
</feature>
<organism evidence="2 3">
    <name type="scientific">Streblomastix strix</name>
    <dbReference type="NCBI Taxonomy" id="222440"/>
    <lineage>
        <taxon>Eukaryota</taxon>
        <taxon>Metamonada</taxon>
        <taxon>Preaxostyla</taxon>
        <taxon>Oxymonadida</taxon>
        <taxon>Streblomastigidae</taxon>
        <taxon>Streblomastix</taxon>
    </lineage>
</organism>
<evidence type="ECO:0000313" key="3">
    <source>
        <dbReference type="Proteomes" id="UP000324800"/>
    </source>
</evidence>
<reference evidence="2 3" key="1">
    <citation type="submission" date="2019-03" db="EMBL/GenBank/DDBJ databases">
        <title>Single cell metagenomics reveals metabolic interactions within the superorganism composed of flagellate Streblomastix strix and complex community of Bacteroidetes bacteria on its surface.</title>
        <authorList>
            <person name="Treitli S.C."/>
            <person name="Kolisko M."/>
            <person name="Husnik F."/>
            <person name="Keeling P."/>
            <person name="Hampl V."/>
        </authorList>
    </citation>
    <scope>NUCLEOTIDE SEQUENCE [LARGE SCALE GENOMIC DNA]</scope>
    <source>
        <strain evidence="2">ST1C</strain>
    </source>
</reference>
<feature type="coiled-coil region" evidence="1">
    <location>
        <begin position="10"/>
        <end position="37"/>
    </location>
</feature>
<dbReference type="OrthoDB" id="5593919at2759"/>
<evidence type="ECO:0000256" key="1">
    <source>
        <dbReference type="SAM" id="Coils"/>
    </source>
</evidence>
<sequence>MKNSKIFRLKKDIEADIESLSKENEQLKKETLEKSRILLDLANKVPKDYKTSVRAVAVKGMSFVETNKIAEKPLTRGEFDSSKKKERLSQLIESYSREISKNFETINCMNNDNPKITGYFKLFLAAIGLTLKSLLLNKSIFHDQNQLSEMKEEREAEMKRRKNKRKREIIADEEDLDPDNYEGDAKQKITEINRIINNEVISFNPLDARNLKETKLSECPNPLKRLRLEFDDEYIPENFCHWWSDGGPHFRNQQVVCSLLRDDTPLVPGTEFDINFSEPAHGKCAIDQIFGQYQRDIQD</sequence>
<name>A0A5J4UCL0_9EUKA</name>
<keyword evidence="1" id="KW-0175">Coiled coil</keyword>
<accession>A0A5J4UCL0</accession>
<protein>
    <submittedName>
        <fullName evidence="2">Uncharacterized protein</fullName>
    </submittedName>
</protein>
<dbReference type="EMBL" id="SNRW01018440">
    <property type="protein sequence ID" value="KAA6367335.1"/>
    <property type="molecule type" value="Genomic_DNA"/>
</dbReference>
<comment type="caution">
    <text evidence="2">The sequence shown here is derived from an EMBL/GenBank/DDBJ whole genome shotgun (WGS) entry which is preliminary data.</text>
</comment>
<dbReference type="Proteomes" id="UP000324800">
    <property type="component" value="Unassembled WGS sequence"/>
</dbReference>
<evidence type="ECO:0000313" key="2">
    <source>
        <dbReference type="EMBL" id="KAA6367335.1"/>
    </source>
</evidence>